<evidence type="ECO:0000313" key="15">
    <source>
        <dbReference type="Proteomes" id="UP001197247"/>
    </source>
</evidence>
<dbReference type="Pfam" id="PF02366">
    <property type="entry name" value="PMT"/>
    <property type="match status" value="1"/>
</dbReference>
<accession>A0ABS5TKI3</accession>
<evidence type="ECO:0000256" key="7">
    <source>
        <dbReference type="ARBA" id="ARBA00022989"/>
    </source>
</evidence>
<evidence type="ECO:0000256" key="5">
    <source>
        <dbReference type="ARBA" id="ARBA00022679"/>
    </source>
</evidence>
<evidence type="ECO:0000256" key="2">
    <source>
        <dbReference type="ARBA" id="ARBA00004922"/>
    </source>
</evidence>
<keyword evidence="7 10" id="KW-1133">Transmembrane helix</keyword>
<dbReference type="Pfam" id="PF16192">
    <property type="entry name" value="PMT_4TMC"/>
    <property type="match status" value="1"/>
</dbReference>
<dbReference type="InterPro" id="IPR003342">
    <property type="entry name" value="ArnT-like_N"/>
</dbReference>
<organism evidence="14 15">
    <name type="scientific">Kineosporia corallincola</name>
    <dbReference type="NCBI Taxonomy" id="2835133"/>
    <lineage>
        <taxon>Bacteria</taxon>
        <taxon>Bacillati</taxon>
        <taxon>Actinomycetota</taxon>
        <taxon>Actinomycetes</taxon>
        <taxon>Kineosporiales</taxon>
        <taxon>Kineosporiaceae</taxon>
        <taxon>Kineosporia</taxon>
    </lineage>
</organism>
<evidence type="ECO:0000256" key="4">
    <source>
        <dbReference type="ARBA" id="ARBA00022676"/>
    </source>
</evidence>
<feature type="region of interest" description="Disordered" evidence="11">
    <location>
        <begin position="1"/>
        <end position="21"/>
    </location>
</feature>
<evidence type="ECO:0000259" key="13">
    <source>
        <dbReference type="Pfam" id="PF16192"/>
    </source>
</evidence>
<feature type="transmembrane region" description="Helical" evidence="10">
    <location>
        <begin position="486"/>
        <end position="506"/>
    </location>
</feature>
<evidence type="ECO:0000256" key="1">
    <source>
        <dbReference type="ARBA" id="ARBA00004127"/>
    </source>
</evidence>
<proteinExistence type="inferred from homology"/>
<keyword evidence="6 10" id="KW-0812">Transmembrane</keyword>
<comment type="caution">
    <text evidence="14">The sequence shown here is derived from an EMBL/GenBank/DDBJ whole genome shotgun (WGS) entry which is preliminary data.</text>
</comment>
<evidence type="ECO:0000256" key="6">
    <source>
        <dbReference type="ARBA" id="ARBA00022692"/>
    </source>
</evidence>
<feature type="transmembrane region" description="Helical" evidence="10">
    <location>
        <begin position="32"/>
        <end position="49"/>
    </location>
</feature>
<keyword evidence="8 10" id="KW-0472">Membrane</keyword>
<sequence length="529" mass="59590">MTSPAVATRAAGREVQPPSPIERRPRMTWREWLAVLAVTGFGGFIRFWHLGRPSTLVFDETYYVKQGWSMIKAGYELAWQGKGEEVDPRWNRGDIDVFTSSPDFVVHPPVGKWMIGLGEWIFGPTSSFGWRFSSAVIGTLSILMLTLIARRLFGSTLLGVLAGLLLAIDGEHFVHSRTGLLDIFVMFWALAAFGCVLIDRDIGRRRLALRASAEFADREQRTADSWSWWLGVRWWRIAAAVCLGLCAGTKWSGLYFAVAFGLATIFWDMGARRAAGLRHWFAGSLIWGALSGLGMLLVASATYLASWTGWFLSSDGYDRHWARDNPGQGFTFLPSALRSLVHYHQQMYDFNIDLAAYHPYMANPWSWLVMGRPTAFYYEGPKLGEKGCTVATCSQAITALGNPVIWWGAALGIVVLLFRWVLRRDWRAGAVLAGLAGGYLPWFQYQQRTIFNFYTIAFTPWVVLTVVYVLGLILGRSSDTARRRRTGAWIAGALVLLAVLSFWFFLPIYTAQVIPQSSWSDRMWLPSWI</sequence>
<keyword evidence="10" id="KW-1003">Cell membrane</keyword>
<comment type="function">
    <text evidence="10">Protein O-mannosyltransferase that catalyzes the transfer of a single mannose residue from a polyprenol phospho-mannosyl lipidic donor to the hydroxyl group of selected serine and threonine residues in acceptor proteins.</text>
</comment>
<feature type="transmembrane region" description="Helical" evidence="10">
    <location>
        <begin position="128"/>
        <end position="145"/>
    </location>
</feature>
<evidence type="ECO:0000256" key="10">
    <source>
        <dbReference type="RuleBase" id="RU367007"/>
    </source>
</evidence>
<evidence type="ECO:0000313" key="14">
    <source>
        <dbReference type="EMBL" id="MBT0770578.1"/>
    </source>
</evidence>
<evidence type="ECO:0000256" key="9">
    <source>
        <dbReference type="ARBA" id="ARBA00093617"/>
    </source>
</evidence>
<dbReference type="EC" id="2.4.1.-" evidence="10"/>
<evidence type="ECO:0000259" key="12">
    <source>
        <dbReference type="Pfam" id="PF02366"/>
    </source>
</evidence>
<comment type="similarity">
    <text evidence="3 10">Belongs to the glycosyltransferase 39 family.</text>
</comment>
<dbReference type="InterPro" id="IPR027005">
    <property type="entry name" value="PMT-like"/>
</dbReference>
<feature type="domain" description="Protein O-mannosyl-transferase C-terminal four TM" evidence="13">
    <location>
        <begin position="337"/>
        <end position="528"/>
    </location>
</feature>
<dbReference type="InterPro" id="IPR032421">
    <property type="entry name" value="PMT_4TMC"/>
</dbReference>
<dbReference type="EMBL" id="JAHBAY010000006">
    <property type="protein sequence ID" value="MBT0770578.1"/>
    <property type="molecule type" value="Genomic_DNA"/>
</dbReference>
<keyword evidence="5 10" id="KW-0808">Transferase</keyword>
<protein>
    <recommendedName>
        <fullName evidence="9 10">Polyprenol-phosphate-mannose--protein mannosyltransferase</fullName>
        <ecNumber evidence="10">2.4.1.-</ecNumber>
    </recommendedName>
</protein>
<feature type="transmembrane region" description="Helical" evidence="10">
    <location>
        <begin position="152"/>
        <end position="168"/>
    </location>
</feature>
<comment type="subcellular location">
    <subcellularLocation>
        <location evidence="10">Cell membrane</location>
    </subcellularLocation>
    <subcellularLocation>
        <location evidence="1">Endomembrane system</location>
        <topology evidence="1">Multi-pass membrane protein</topology>
    </subcellularLocation>
</comment>
<comment type="pathway">
    <text evidence="2 10">Protein modification; protein glycosylation.</text>
</comment>
<evidence type="ECO:0000256" key="3">
    <source>
        <dbReference type="ARBA" id="ARBA00007222"/>
    </source>
</evidence>
<dbReference type="PANTHER" id="PTHR10050">
    <property type="entry name" value="DOLICHYL-PHOSPHATE-MANNOSE--PROTEIN MANNOSYLTRANSFERASE"/>
    <property type="match status" value="1"/>
</dbReference>
<name>A0ABS5TKI3_9ACTN</name>
<dbReference type="Proteomes" id="UP001197247">
    <property type="component" value="Unassembled WGS sequence"/>
</dbReference>
<feature type="transmembrane region" description="Helical" evidence="10">
    <location>
        <begin position="404"/>
        <end position="422"/>
    </location>
</feature>
<feature type="transmembrane region" description="Helical" evidence="10">
    <location>
        <begin position="180"/>
        <end position="198"/>
    </location>
</feature>
<feature type="transmembrane region" description="Helical" evidence="10">
    <location>
        <begin position="451"/>
        <end position="474"/>
    </location>
</feature>
<feature type="transmembrane region" description="Helical" evidence="10">
    <location>
        <begin position="281"/>
        <end position="305"/>
    </location>
</feature>
<feature type="domain" description="ArnT-like N-terminal" evidence="12">
    <location>
        <begin position="109"/>
        <end position="294"/>
    </location>
</feature>
<keyword evidence="4 10" id="KW-0328">Glycosyltransferase</keyword>
<keyword evidence="15" id="KW-1185">Reference proteome</keyword>
<feature type="transmembrane region" description="Helical" evidence="10">
    <location>
        <begin position="253"/>
        <end position="269"/>
    </location>
</feature>
<dbReference type="PANTHER" id="PTHR10050:SF46">
    <property type="entry name" value="PROTEIN O-MANNOSYL-TRANSFERASE 2"/>
    <property type="match status" value="1"/>
</dbReference>
<gene>
    <name evidence="14" type="ORF">KIH74_16665</name>
</gene>
<evidence type="ECO:0000256" key="8">
    <source>
        <dbReference type="ARBA" id="ARBA00023136"/>
    </source>
</evidence>
<feature type="transmembrane region" description="Helical" evidence="10">
    <location>
        <begin position="429"/>
        <end position="445"/>
    </location>
</feature>
<reference evidence="14 15" key="1">
    <citation type="submission" date="2021-05" db="EMBL/GenBank/DDBJ databases">
        <title>Kineosporia and Streptomyces sp. nov. two new marine actinobacteria isolated from Coral.</title>
        <authorList>
            <person name="Buangrab K."/>
            <person name="Sutthacheep M."/>
            <person name="Yeemin T."/>
            <person name="Harunari E."/>
            <person name="Igarashi Y."/>
            <person name="Kanchanasin P."/>
            <person name="Tanasupawat S."/>
            <person name="Phongsopitanun W."/>
        </authorList>
    </citation>
    <scope>NUCLEOTIDE SEQUENCE [LARGE SCALE GENOMIC DNA]</scope>
    <source>
        <strain evidence="14 15">J2-2</strain>
    </source>
</reference>
<evidence type="ECO:0000256" key="11">
    <source>
        <dbReference type="SAM" id="MobiDB-lite"/>
    </source>
</evidence>